<evidence type="ECO:0000259" key="4">
    <source>
        <dbReference type="Pfam" id="PF00248"/>
    </source>
</evidence>
<keyword evidence="1" id="KW-0521">NADP</keyword>
<reference evidence="5" key="1">
    <citation type="journal article" date="2021" name="Nat. Commun.">
        <title>Genetic determinants of endophytism in the Arabidopsis root mycobiome.</title>
        <authorList>
            <person name="Mesny F."/>
            <person name="Miyauchi S."/>
            <person name="Thiergart T."/>
            <person name="Pickel B."/>
            <person name="Atanasova L."/>
            <person name="Karlsson M."/>
            <person name="Huettel B."/>
            <person name="Barry K.W."/>
            <person name="Haridas S."/>
            <person name="Chen C."/>
            <person name="Bauer D."/>
            <person name="Andreopoulos W."/>
            <person name="Pangilinan J."/>
            <person name="LaButti K."/>
            <person name="Riley R."/>
            <person name="Lipzen A."/>
            <person name="Clum A."/>
            <person name="Drula E."/>
            <person name="Henrissat B."/>
            <person name="Kohler A."/>
            <person name="Grigoriev I.V."/>
            <person name="Martin F.M."/>
            <person name="Hacquard S."/>
        </authorList>
    </citation>
    <scope>NUCLEOTIDE SEQUENCE</scope>
    <source>
        <strain evidence="5">MPI-CAGE-AT-0016</strain>
    </source>
</reference>
<dbReference type="InterPro" id="IPR050523">
    <property type="entry name" value="AKR_Detox_Biosynth"/>
</dbReference>
<dbReference type="Gene3D" id="3.20.20.100">
    <property type="entry name" value="NADP-dependent oxidoreductase domain"/>
    <property type="match status" value="1"/>
</dbReference>
<name>A0A8K0X7P8_9PEZI</name>
<dbReference type="SUPFAM" id="SSF51430">
    <property type="entry name" value="NAD(P)-linked oxidoreductase"/>
    <property type="match status" value="1"/>
</dbReference>
<dbReference type="Proteomes" id="UP000813385">
    <property type="component" value="Unassembled WGS sequence"/>
</dbReference>
<organism evidence="5 6">
    <name type="scientific">Plectosphaerella cucumerina</name>
    <dbReference type="NCBI Taxonomy" id="40658"/>
    <lineage>
        <taxon>Eukaryota</taxon>
        <taxon>Fungi</taxon>
        <taxon>Dikarya</taxon>
        <taxon>Ascomycota</taxon>
        <taxon>Pezizomycotina</taxon>
        <taxon>Sordariomycetes</taxon>
        <taxon>Hypocreomycetidae</taxon>
        <taxon>Glomerellales</taxon>
        <taxon>Plectosphaerellaceae</taxon>
        <taxon>Plectosphaerella</taxon>
    </lineage>
</organism>
<evidence type="ECO:0000313" key="5">
    <source>
        <dbReference type="EMBL" id="KAH7368849.1"/>
    </source>
</evidence>
<dbReference type="GO" id="GO:0016491">
    <property type="term" value="F:oxidoreductase activity"/>
    <property type="evidence" value="ECO:0007669"/>
    <property type="project" value="UniProtKB-KW"/>
</dbReference>
<protein>
    <submittedName>
        <fullName evidence="5">Norsolorinic acid reductase</fullName>
    </submittedName>
</protein>
<evidence type="ECO:0000256" key="1">
    <source>
        <dbReference type="ARBA" id="ARBA00022857"/>
    </source>
</evidence>
<accession>A0A8K0X7P8</accession>
<comment type="caution">
    <text evidence="5">The sequence shown here is derived from an EMBL/GenBank/DDBJ whole genome shotgun (WGS) entry which is preliminary data.</text>
</comment>
<gene>
    <name evidence="5" type="ORF">B0T11DRAFT_277741</name>
</gene>
<dbReference type="OrthoDB" id="48988at2759"/>
<proteinExistence type="inferred from homology"/>
<dbReference type="Pfam" id="PF00248">
    <property type="entry name" value="Aldo_ket_red"/>
    <property type="match status" value="1"/>
</dbReference>
<evidence type="ECO:0000256" key="2">
    <source>
        <dbReference type="ARBA" id="ARBA00023002"/>
    </source>
</evidence>
<keyword evidence="2" id="KW-0560">Oxidoreductase</keyword>
<dbReference type="InterPro" id="IPR036812">
    <property type="entry name" value="NAD(P)_OxRdtase_dom_sf"/>
</dbReference>
<evidence type="ECO:0000256" key="3">
    <source>
        <dbReference type="ARBA" id="ARBA00038157"/>
    </source>
</evidence>
<evidence type="ECO:0000313" key="6">
    <source>
        <dbReference type="Proteomes" id="UP000813385"/>
    </source>
</evidence>
<keyword evidence="6" id="KW-1185">Reference proteome</keyword>
<dbReference type="AlphaFoldDB" id="A0A8K0X7P8"/>
<comment type="similarity">
    <text evidence="3">Belongs to the aldo/keto reductase family. Aldo/keto reductase 2 subfamily.</text>
</comment>
<sequence>MSFFESPPKPKTALGWHRPLSPTAGVKVSPIALGGISLGNQWSELFGKSDDAFALLDAFYGHGGNFIDAASSYNDEESEKLLGEWMEARGVRDQMVVATKFASGYRAHARDTEPMQSNTTGTSAKSLHLSVRDSLRKLRTDYIDVLYVHWWDFSTSVEEVMTRLHALVMARQVLYLGVSDTPAWVVVKANEFARRNGMTPFSVYQGRWNAAFRDMEADIIPMCEDQGMGIVSWASLGGGQLTTAEQRRTMADDPDAPKGFYGRNDFDIPVSDVIEELATAKGVTFQQVALAYLFHQSTYVFPIVGVQTIEHIKAMPGALGVKLSKEEIGRLHDAAPFNPLFPNTFLWKEKYNTRLTFADQSSMQMSTWVDAPPKPAVSFLRVAKEGLRLT</sequence>
<dbReference type="EMBL" id="JAGPXD010000002">
    <property type="protein sequence ID" value="KAH7368849.1"/>
    <property type="molecule type" value="Genomic_DNA"/>
</dbReference>
<dbReference type="InterPro" id="IPR023210">
    <property type="entry name" value="NADP_OxRdtase_dom"/>
</dbReference>
<dbReference type="PANTHER" id="PTHR43364:SF7">
    <property type="entry name" value="NADP-DEPENDENT OXIDOREDUCTASE DOMAIN-CONTAINING PROTEIN-RELATED"/>
    <property type="match status" value="1"/>
</dbReference>
<feature type="domain" description="NADP-dependent oxidoreductase" evidence="4">
    <location>
        <begin position="30"/>
        <end position="333"/>
    </location>
</feature>
<dbReference type="PANTHER" id="PTHR43364">
    <property type="entry name" value="NADH-SPECIFIC METHYLGLYOXAL REDUCTASE-RELATED"/>
    <property type="match status" value="1"/>
</dbReference>